<evidence type="ECO:0000256" key="2">
    <source>
        <dbReference type="ARBA" id="ARBA00007447"/>
    </source>
</evidence>
<comment type="similarity">
    <text evidence="2 12">Belongs to the peptidase A1 family.</text>
</comment>
<dbReference type="GO" id="GO:0004190">
    <property type="term" value="F:aspartic-type endopeptidase activity"/>
    <property type="evidence" value="ECO:0007669"/>
    <property type="project" value="UniProtKB-KW"/>
</dbReference>
<evidence type="ECO:0000256" key="3">
    <source>
        <dbReference type="ARBA" id="ARBA00022525"/>
    </source>
</evidence>
<dbReference type="InterPro" id="IPR033121">
    <property type="entry name" value="PEPTIDASE_A1"/>
</dbReference>
<name>A0A016U4Q0_9BILA</name>
<reference evidence="16" key="1">
    <citation type="journal article" date="2015" name="Nat. Genet.">
        <title>The genome and transcriptome of the zoonotic hookworm Ancylostoma ceylanicum identify infection-specific gene families.</title>
        <authorList>
            <person name="Schwarz E.M."/>
            <person name="Hu Y."/>
            <person name="Antoshechkin I."/>
            <person name="Miller M.M."/>
            <person name="Sternberg P.W."/>
            <person name="Aroian R.V."/>
        </authorList>
    </citation>
    <scope>NUCLEOTIDE SEQUENCE</scope>
    <source>
        <strain evidence="16">HY135</strain>
    </source>
</reference>
<feature type="disulfide bond" evidence="11">
    <location>
        <begin position="106"/>
        <end position="130"/>
    </location>
</feature>
<evidence type="ECO:0000313" key="15">
    <source>
        <dbReference type="EMBL" id="EYC10289.1"/>
    </source>
</evidence>
<keyword evidence="4 12" id="KW-0645">Protease</keyword>
<dbReference type="FunFam" id="2.40.70.10:FF:000058">
    <property type="entry name" value="ASpartyl Protease"/>
    <property type="match status" value="1"/>
</dbReference>
<keyword evidence="9 11" id="KW-1015">Disulfide bond</keyword>
<keyword evidence="16" id="KW-1185">Reference proteome</keyword>
<keyword evidence="8" id="KW-0865">Zymogen</keyword>
<evidence type="ECO:0000256" key="4">
    <source>
        <dbReference type="ARBA" id="ARBA00022670"/>
    </source>
</evidence>
<dbReference type="STRING" id="53326.A0A016U4Q0"/>
<dbReference type="GO" id="GO:0006508">
    <property type="term" value="P:proteolysis"/>
    <property type="evidence" value="ECO:0007669"/>
    <property type="project" value="UniProtKB-KW"/>
</dbReference>
<evidence type="ECO:0000256" key="7">
    <source>
        <dbReference type="ARBA" id="ARBA00022801"/>
    </source>
</evidence>
<dbReference type="AlphaFoldDB" id="A0A016U4Q0"/>
<comment type="subcellular location">
    <subcellularLocation>
        <location evidence="1">Secreted</location>
    </subcellularLocation>
</comment>
<evidence type="ECO:0000313" key="16">
    <source>
        <dbReference type="Proteomes" id="UP000024635"/>
    </source>
</evidence>
<dbReference type="OrthoDB" id="2747330at2759"/>
<dbReference type="InterPro" id="IPR001461">
    <property type="entry name" value="Aspartic_peptidase_A1"/>
</dbReference>
<feature type="domain" description="Peptidase A1" evidence="14">
    <location>
        <begin position="75"/>
        <end position="424"/>
    </location>
</feature>
<evidence type="ECO:0000256" key="10">
    <source>
        <dbReference type="ARBA" id="ARBA00023180"/>
    </source>
</evidence>
<dbReference type="CDD" id="cd05471">
    <property type="entry name" value="pepsin_like"/>
    <property type="match status" value="1"/>
</dbReference>
<proteinExistence type="inferred from homology"/>
<keyword evidence="5 13" id="KW-0732">Signal</keyword>
<dbReference type="Pfam" id="PF00026">
    <property type="entry name" value="Asp"/>
    <property type="match status" value="1"/>
</dbReference>
<dbReference type="PANTHER" id="PTHR47966">
    <property type="entry name" value="BETA-SITE APP-CLEAVING ENZYME, ISOFORM A-RELATED"/>
    <property type="match status" value="1"/>
</dbReference>
<sequence length="428" mass="47246">MQLALPLFALVGLATAAVYQMPLIKIDSPRIQMMRKGVWRDVVKQRNAARLKMKASAQVFGDKQQDIFNYHDVEYVGNITIGTPEQSFQVVLDTGSADFWVPDISCIPPPKIRGCEDPVCAPGVTCKIFCSNKNLCCNTPSKKYTCIGKHVYDPNESRTTENYPGQWTLKYRGGSASGIYATDTVRFGARNQRDRMEVPHVVVGRATKISNIVKDLPFDGVLGLAFQSIAANQAVQPPFVTAYTRGVVEPIFTVHLRHIADGSDGPGGVYTYGGIDRENCDGDFVYEPLTEPGYWQFKLKSITIDGFRSTLGWQAVTTTGSAFIAAPQSIADAMAAAVNAEYRPEEDGYFLDCDGFPTPKFGIGRNVYQVEGYNFMITLAEYKCILALYGMDGGAFGPSWILGAPFMRQYCNIHDMKNKQIAFAKSLK</sequence>
<evidence type="ECO:0000256" key="13">
    <source>
        <dbReference type="SAM" id="SignalP"/>
    </source>
</evidence>
<gene>
    <name evidence="15" type="primary">Acey_s0056.g2662</name>
    <name evidence="15" type="ORF">Y032_0056g2662</name>
</gene>
<dbReference type="InterPro" id="IPR001969">
    <property type="entry name" value="Aspartic_peptidase_AS"/>
</dbReference>
<evidence type="ECO:0000256" key="9">
    <source>
        <dbReference type="ARBA" id="ARBA00023157"/>
    </source>
</evidence>
<dbReference type="Gene3D" id="2.40.70.10">
    <property type="entry name" value="Acid Proteases"/>
    <property type="match status" value="4"/>
</dbReference>
<evidence type="ECO:0000256" key="8">
    <source>
        <dbReference type="ARBA" id="ARBA00023145"/>
    </source>
</evidence>
<dbReference type="PROSITE" id="PS00141">
    <property type="entry name" value="ASP_PROTEASE"/>
    <property type="match status" value="1"/>
</dbReference>
<evidence type="ECO:0000256" key="5">
    <source>
        <dbReference type="ARBA" id="ARBA00022729"/>
    </source>
</evidence>
<evidence type="ECO:0000256" key="1">
    <source>
        <dbReference type="ARBA" id="ARBA00004613"/>
    </source>
</evidence>
<protein>
    <recommendedName>
        <fullName evidence="14">Peptidase A1 domain-containing protein</fullName>
    </recommendedName>
</protein>
<dbReference type="Proteomes" id="UP000024635">
    <property type="component" value="Unassembled WGS sequence"/>
</dbReference>
<dbReference type="GO" id="GO:0005764">
    <property type="term" value="C:lysosome"/>
    <property type="evidence" value="ECO:0007669"/>
    <property type="project" value="TreeGrafter"/>
</dbReference>
<accession>A0A016U4Q0</accession>
<dbReference type="InterPro" id="IPR034164">
    <property type="entry name" value="Pepsin-like_dom"/>
</dbReference>
<dbReference type="InterPro" id="IPR021109">
    <property type="entry name" value="Peptidase_aspartic_dom_sf"/>
</dbReference>
<keyword evidence="10" id="KW-0325">Glycoprotein</keyword>
<evidence type="ECO:0000256" key="12">
    <source>
        <dbReference type="RuleBase" id="RU000454"/>
    </source>
</evidence>
<keyword evidence="7 12" id="KW-0378">Hydrolase</keyword>
<organism evidence="15 16">
    <name type="scientific">Ancylostoma ceylanicum</name>
    <dbReference type="NCBI Taxonomy" id="53326"/>
    <lineage>
        <taxon>Eukaryota</taxon>
        <taxon>Metazoa</taxon>
        <taxon>Ecdysozoa</taxon>
        <taxon>Nematoda</taxon>
        <taxon>Chromadorea</taxon>
        <taxon>Rhabditida</taxon>
        <taxon>Rhabditina</taxon>
        <taxon>Rhabditomorpha</taxon>
        <taxon>Strongyloidea</taxon>
        <taxon>Ancylostomatidae</taxon>
        <taxon>Ancylostomatinae</taxon>
        <taxon>Ancylostoma</taxon>
    </lineage>
</organism>
<keyword evidence="3" id="KW-0964">Secreted</keyword>
<comment type="caution">
    <text evidence="15">The sequence shown here is derived from an EMBL/GenBank/DDBJ whole genome shotgun (WGS) entry which is preliminary data.</text>
</comment>
<dbReference type="PRINTS" id="PR00792">
    <property type="entry name" value="PEPSIN"/>
</dbReference>
<dbReference type="PROSITE" id="PS51767">
    <property type="entry name" value="PEPTIDASE_A1"/>
    <property type="match status" value="1"/>
</dbReference>
<feature type="chain" id="PRO_5001491905" description="Peptidase A1 domain-containing protein" evidence="13">
    <location>
        <begin position="17"/>
        <end position="428"/>
    </location>
</feature>
<evidence type="ECO:0000256" key="11">
    <source>
        <dbReference type="PIRSR" id="PIRSR601461-2"/>
    </source>
</evidence>
<feature type="signal peptide" evidence="13">
    <location>
        <begin position="1"/>
        <end position="16"/>
    </location>
</feature>
<dbReference type="EMBL" id="JARK01001392">
    <property type="protein sequence ID" value="EYC10289.1"/>
    <property type="molecule type" value="Genomic_DNA"/>
</dbReference>
<dbReference type="SUPFAM" id="SSF50630">
    <property type="entry name" value="Acid proteases"/>
    <property type="match status" value="1"/>
</dbReference>
<dbReference type="GO" id="GO:0005576">
    <property type="term" value="C:extracellular region"/>
    <property type="evidence" value="ECO:0007669"/>
    <property type="project" value="UniProtKB-SubCell"/>
</dbReference>
<dbReference type="PANTHER" id="PTHR47966:SF45">
    <property type="entry name" value="PEPTIDASE A1 DOMAIN-CONTAINING PROTEIN"/>
    <property type="match status" value="1"/>
</dbReference>
<keyword evidence="6 12" id="KW-0064">Aspartyl protease</keyword>
<evidence type="ECO:0000259" key="14">
    <source>
        <dbReference type="PROSITE" id="PS51767"/>
    </source>
</evidence>
<evidence type="ECO:0000256" key="6">
    <source>
        <dbReference type="ARBA" id="ARBA00022750"/>
    </source>
</evidence>